<evidence type="ECO:0000313" key="5">
    <source>
        <dbReference type="Proteomes" id="UP000824005"/>
    </source>
</evidence>
<evidence type="ECO:0000256" key="1">
    <source>
        <dbReference type="ARBA" id="ARBA00023125"/>
    </source>
</evidence>
<dbReference type="AlphaFoldDB" id="A0A9D1YVU9"/>
<accession>A0A9D1YVU9</accession>
<dbReference type="EMBL" id="DXDC01000320">
    <property type="protein sequence ID" value="HIY66712.1"/>
    <property type="molecule type" value="Genomic_DNA"/>
</dbReference>
<keyword evidence="1 2" id="KW-0238">DNA-binding</keyword>
<evidence type="ECO:0000313" key="4">
    <source>
        <dbReference type="EMBL" id="HIY66712.1"/>
    </source>
</evidence>
<reference evidence="4" key="2">
    <citation type="submission" date="2021-04" db="EMBL/GenBank/DDBJ databases">
        <authorList>
            <person name="Gilroy R."/>
        </authorList>
    </citation>
    <scope>NUCLEOTIDE SEQUENCE</scope>
    <source>
        <strain evidence="4">ChiGjej1B1-98</strain>
    </source>
</reference>
<dbReference type="InterPro" id="IPR001647">
    <property type="entry name" value="HTH_TetR"/>
</dbReference>
<organism evidence="4 5">
    <name type="scientific">Candidatus Agrococcus pullicola</name>
    <dbReference type="NCBI Taxonomy" id="2838429"/>
    <lineage>
        <taxon>Bacteria</taxon>
        <taxon>Bacillati</taxon>
        <taxon>Actinomycetota</taxon>
        <taxon>Actinomycetes</taxon>
        <taxon>Micrococcales</taxon>
        <taxon>Microbacteriaceae</taxon>
        <taxon>Agrococcus</taxon>
    </lineage>
</organism>
<reference evidence="4" key="1">
    <citation type="journal article" date="2021" name="PeerJ">
        <title>Extensive microbial diversity within the chicken gut microbiome revealed by metagenomics and culture.</title>
        <authorList>
            <person name="Gilroy R."/>
            <person name="Ravi A."/>
            <person name="Getino M."/>
            <person name="Pursley I."/>
            <person name="Horton D.L."/>
            <person name="Alikhan N.F."/>
            <person name="Baker D."/>
            <person name="Gharbi K."/>
            <person name="Hall N."/>
            <person name="Watson M."/>
            <person name="Adriaenssens E.M."/>
            <person name="Foster-Nyarko E."/>
            <person name="Jarju S."/>
            <person name="Secka A."/>
            <person name="Antonio M."/>
            <person name="Oren A."/>
            <person name="Chaudhuri R.R."/>
            <person name="La Ragione R."/>
            <person name="Hildebrand F."/>
            <person name="Pallen M.J."/>
        </authorList>
    </citation>
    <scope>NUCLEOTIDE SEQUENCE</scope>
    <source>
        <strain evidence="4">ChiGjej1B1-98</strain>
    </source>
</reference>
<dbReference type="PANTHER" id="PTHR30055">
    <property type="entry name" value="HTH-TYPE TRANSCRIPTIONAL REGULATOR RUTR"/>
    <property type="match status" value="1"/>
</dbReference>
<dbReference type="InterPro" id="IPR009057">
    <property type="entry name" value="Homeodomain-like_sf"/>
</dbReference>
<dbReference type="GO" id="GO:0003700">
    <property type="term" value="F:DNA-binding transcription factor activity"/>
    <property type="evidence" value="ECO:0007669"/>
    <property type="project" value="TreeGrafter"/>
</dbReference>
<dbReference type="InterPro" id="IPR036271">
    <property type="entry name" value="Tet_transcr_reg_TetR-rel_C_sf"/>
</dbReference>
<dbReference type="GO" id="GO:0000976">
    <property type="term" value="F:transcription cis-regulatory region binding"/>
    <property type="evidence" value="ECO:0007669"/>
    <property type="project" value="TreeGrafter"/>
</dbReference>
<feature type="DNA-binding region" description="H-T-H motif" evidence="2">
    <location>
        <begin position="30"/>
        <end position="49"/>
    </location>
</feature>
<dbReference type="Gene3D" id="1.10.357.10">
    <property type="entry name" value="Tetracycline Repressor, domain 2"/>
    <property type="match status" value="1"/>
</dbReference>
<protein>
    <submittedName>
        <fullName evidence="4">TetR/AcrR family transcriptional regulator</fullName>
    </submittedName>
</protein>
<dbReference type="PANTHER" id="PTHR30055:SF220">
    <property type="entry name" value="TETR-FAMILY REGULATORY PROTEIN"/>
    <property type="match status" value="1"/>
</dbReference>
<dbReference type="InterPro" id="IPR050109">
    <property type="entry name" value="HTH-type_TetR-like_transc_reg"/>
</dbReference>
<dbReference type="PRINTS" id="PR00455">
    <property type="entry name" value="HTHTETR"/>
</dbReference>
<dbReference type="SUPFAM" id="SSF48498">
    <property type="entry name" value="Tetracyclin repressor-like, C-terminal domain"/>
    <property type="match status" value="1"/>
</dbReference>
<dbReference type="SUPFAM" id="SSF46689">
    <property type="entry name" value="Homeodomain-like"/>
    <property type="match status" value="1"/>
</dbReference>
<dbReference type="PROSITE" id="PS50977">
    <property type="entry name" value="HTH_TETR_2"/>
    <property type="match status" value="1"/>
</dbReference>
<gene>
    <name evidence="4" type="ORF">H9830_10605</name>
</gene>
<sequence length="236" mass="25120">MTDTAHGDTRTRLLNAAAEMIASAPGEEFSLRAVCDAAGVKMPTLYHFFGSKQGLIEAVIERGFDMYLEAKATTESSGDPIQDIREGWDAHVAFGLANPGFYTLMYGKVRPGLSPAAQSRPSEILRSITRRASDERRLSVPPEQAATHILVTNIGVTLRQLVTGEEDRALSIAVREGVIAAITGSSSSDPAGRGLIEAAAANVEVLGKSETQLFIEWAQQLEASMEGTGDAGRADS</sequence>
<evidence type="ECO:0000256" key="2">
    <source>
        <dbReference type="PROSITE-ProRule" id="PRU00335"/>
    </source>
</evidence>
<evidence type="ECO:0000259" key="3">
    <source>
        <dbReference type="PROSITE" id="PS50977"/>
    </source>
</evidence>
<dbReference type="Pfam" id="PF00440">
    <property type="entry name" value="TetR_N"/>
    <property type="match status" value="1"/>
</dbReference>
<comment type="caution">
    <text evidence="4">The sequence shown here is derived from an EMBL/GenBank/DDBJ whole genome shotgun (WGS) entry which is preliminary data.</text>
</comment>
<dbReference type="Proteomes" id="UP000824005">
    <property type="component" value="Unassembled WGS sequence"/>
</dbReference>
<proteinExistence type="predicted"/>
<name>A0A9D1YVU9_9MICO</name>
<feature type="domain" description="HTH tetR-type" evidence="3">
    <location>
        <begin position="7"/>
        <end position="67"/>
    </location>
</feature>